<dbReference type="AlphaFoldDB" id="A0A449BKM2"/>
<dbReference type="Proteomes" id="UP000290909">
    <property type="component" value="Chromosome"/>
</dbReference>
<dbReference type="NCBIfam" id="NF010030">
    <property type="entry name" value="PRK13505.1"/>
    <property type="match status" value="1"/>
</dbReference>
<protein>
    <recommendedName>
        <fullName evidence="5">Formate--tetrahydrofolate ligase</fullName>
        <ecNumber evidence="5">6.3.4.3</ecNumber>
    </recommendedName>
    <alternativeName>
        <fullName evidence="5">Formyltetrahydrofolate synthetase</fullName>
        <shortName evidence="5">FHS</shortName>
        <shortName evidence="5">FTHFS</shortName>
    </alternativeName>
</protein>
<evidence type="ECO:0000313" key="7">
    <source>
        <dbReference type="Proteomes" id="UP000290909"/>
    </source>
</evidence>
<proteinExistence type="inferred from homology"/>
<dbReference type="GO" id="GO:0035999">
    <property type="term" value="P:tetrahydrofolate interconversion"/>
    <property type="evidence" value="ECO:0007669"/>
    <property type="project" value="UniProtKB-UniRule"/>
</dbReference>
<comment type="similarity">
    <text evidence="5">Belongs to the formate--tetrahydrofolate ligase family.</text>
</comment>
<evidence type="ECO:0000313" key="6">
    <source>
        <dbReference type="EMBL" id="VEU83009.1"/>
    </source>
</evidence>
<feature type="binding site" evidence="5">
    <location>
        <begin position="65"/>
        <end position="72"/>
    </location>
    <ligand>
        <name>ATP</name>
        <dbReference type="ChEBI" id="CHEBI:30616"/>
    </ligand>
</feature>
<keyword evidence="7" id="KW-1185">Reference proteome</keyword>
<dbReference type="GO" id="GO:0004329">
    <property type="term" value="F:formate-tetrahydrofolate ligase activity"/>
    <property type="evidence" value="ECO:0007669"/>
    <property type="project" value="UniProtKB-UniRule"/>
</dbReference>
<dbReference type="GO" id="GO:0005524">
    <property type="term" value="F:ATP binding"/>
    <property type="evidence" value="ECO:0007669"/>
    <property type="project" value="UniProtKB-UniRule"/>
</dbReference>
<dbReference type="InterPro" id="IPR000559">
    <property type="entry name" value="Formate_THF_ligase"/>
</dbReference>
<keyword evidence="1 5" id="KW-0554">One-carbon metabolism</keyword>
<accession>A0A449BKM2</accession>
<evidence type="ECO:0000256" key="5">
    <source>
        <dbReference type="HAMAP-Rule" id="MF_01543"/>
    </source>
</evidence>
<dbReference type="UniPathway" id="UPA00193"/>
<keyword evidence="3 5" id="KW-0547">Nucleotide-binding</keyword>
<dbReference type="Gene3D" id="3.30.1510.10">
    <property type="entry name" value="Domain 2, N(10)-formyltetrahydrofolate synthetase"/>
    <property type="match status" value="1"/>
</dbReference>
<comment type="pathway">
    <text evidence="5">One-carbon metabolism; tetrahydrofolate interconversion.</text>
</comment>
<evidence type="ECO:0000256" key="4">
    <source>
        <dbReference type="ARBA" id="ARBA00022840"/>
    </source>
</evidence>
<dbReference type="Pfam" id="PF01268">
    <property type="entry name" value="FTHFS"/>
    <property type="match status" value="1"/>
</dbReference>
<dbReference type="KEGG" id="ahk:NCTC10172_01056"/>
<dbReference type="InterPro" id="IPR027417">
    <property type="entry name" value="P-loop_NTPase"/>
</dbReference>
<sequence length="542" mass="59713">MYNDIKDKEGEKMNKYRYLVENLGINEDEIISYGNDKFKISPKILNRIENKPNGNLILVSAINPTSSGEGKTTVSIGLAQGLKKIGKSVMLALREPSLGPVFGLKGGATGGGVSSLEPALDIDLHFTGDLHALTSANNLLSAVIDNHIHFGNELKIKEVYWQRAMDMNDRSLRSIETEIRTDKFQITAASEMMAILALARDFKDLRERVSNIVIGINEEEKLIHAKDLGCVDAILLLLKDAIKPNIVFAKEMVPAFVHAGPFANIAHGCSSVIATNTALKLADYVVTEAGFGADLGMEKFLHIKQPHLYAGAKIVVVVATIKALKLHGGANEDNLLSVNFDALEKGLSNLEKHLENIKTFNLKSVVAINKFHTDTLEEIEFLRNWAVKHNYKVELSEAYSLGGLGAENLAKLVISEIEQATTFKPLYNLEEKHQDKIERIAKTLYGAKEVIFTKKALDKLNAVKDFNYPVCIAKTPLSLSGDPKLKGCPKDFTLDISDVKISFGAKLIVTLTKGINTMPGLNEHPRALDIRVDDEGELIIWY</sequence>
<dbReference type="EC" id="6.3.4.3" evidence="5"/>
<keyword evidence="4 5" id="KW-0067">ATP-binding</keyword>
<name>A0A449BKM2_9MOLU</name>
<dbReference type="HAMAP" id="MF_01543">
    <property type="entry name" value="FTHFS"/>
    <property type="match status" value="1"/>
</dbReference>
<dbReference type="SUPFAM" id="SSF52540">
    <property type="entry name" value="P-loop containing nucleoside triphosphate hydrolases"/>
    <property type="match status" value="1"/>
</dbReference>
<organism evidence="6 7">
    <name type="scientific">Acholeplasma hippikon</name>
    <dbReference type="NCBI Taxonomy" id="264636"/>
    <lineage>
        <taxon>Bacteria</taxon>
        <taxon>Bacillati</taxon>
        <taxon>Mycoplasmatota</taxon>
        <taxon>Mollicutes</taxon>
        <taxon>Acholeplasmatales</taxon>
        <taxon>Acholeplasmataceae</taxon>
        <taxon>Acholeplasma</taxon>
    </lineage>
</organism>
<keyword evidence="2 5" id="KW-0436">Ligase</keyword>
<evidence type="ECO:0000256" key="3">
    <source>
        <dbReference type="ARBA" id="ARBA00022741"/>
    </source>
</evidence>
<gene>
    <name evidence="5 6" type="primary">fhs</name>
    <name evidence="6" type="ORF">NCTC10172_01056</name>
</gene>
<dbReference type="Gene3D" id="3.10.410.10">
    <property type="entry name" value="Formyltetrahydrofolate synthetase, domain 3"/>
    <property type="match status" value="1"/>
</dbReference>
<reference evidence="6 7" key="1">
    <citation type="submission" date="2019-01" db="EMBL/GenBank/DDBJ databases">
        <authorList>
            <consortium name="Pathogen Informatics"/>
        </authorList>
    </citation>
    <scope>NUCLEOTIDE SEQUENCE [LARGE SCALE GENOMIC DNA]</scope>
    <source>
        <strain evidence="6 7">NCTC10172</strain>
    </source>
</reference>
<evidence type="ECO:0000256" key="2">
    <source>
        <dbReference type="ARBA" id="ARBA00022598"/>
    </source>
</evidence>
<comment type="catalytic activity">
    <reaction evidence="5">
        <text>(6S)-5,6,7,8-tetrahydrofolate + formate + ATP = (6R)-10-formyltetrahydrofolate + ADP + phosphate</text>
        <dbReference type="Rhea" id="RHEA:20221"/>
        <dbReference type="ChEBI" id="CHEBI:15740"/>
        <dbReference type="ChEBI" id="CHEBI:30616"/>
        <dbReference type="ChEBI" id="CHEBI:43474"/>
        <dbReference type="ChEBI" id="CHEBI:57453"/>
        <dbReference type="ChEBI" id="CHEBI:195366"/>
        <dbReference type="ChEBI" id="CHEBI:456216"/>
        <dbReference type="EC" id="6.3.4.3"/>
    </reaction>
</comment>
<evidence type="ECO:0000256" key="1">
    <source>
        <dbReference type="ARBA" id="ARBA00022563"/>
    </source>
</evidence>
<dbReference type="EMBL" id="LR215050">
    <property type="protein sequence ID" value="VEU83009.1"/>
    <property type="molecule type" value="Genomic_DNA"/>
</dbReference>
<dbReference type="Gene3D" id="3.40.50.300">
    <property type="entry name" value="P-loop containing nucleotide triphosphate hydrolases"/>
    <property type="match status" value="1"/>
</dbReference>
<dbReference type="STRING" id="1408416.GCA_000702765_01214"/>